<dbReference type="OrthoDB" id="1577640at2759"/>
<comment type="caution">
    <text evidence="1">The sequence shown here is derived from an EMBL/GenBank/DDBJ whole genome shotgun (WGS) entry which is preliminary data.</text>
</comment>
<evidence type="ECO:0008006" key="3">
    <source>
        <dbReference type="Google" id="ProtNLM"/>
    </source>
</evidence>
<evidence type="ECO:0000313" key="2">
    <source>
        <dbReference type="Proteomes" id="UP000256690"/>
    </source>
</evidence>
<dbReference type="Proteomes" id="UP000256690">
    <property type="component" value="Unassembled WGS sequence"/>
</dbReference>
<dbReference type="AlphaFoldDB" id="A0A3D8SCL2"/>
<protein>
    <recommendedName>
        <fullName evidence="3">Fungal N-terminal domain-containing protein</fullName>
    </recommendedName>
</protein>
<dbReference type="EMBL" id="PVWQ01000004">
    <property type="protein sequence ID" value="RDW84080.1"/>
    <property type="molecule type" value="Genomic_DNA"/>
</dbReference>
<sequence length="890" mass="99608">MSDPFSVSAGVVGVVSLGLTLGQGFLRYYTPWHDYDDEIRGFTAKVNGLLRTLRLLNSFLSPETELHLPSDQYCLLVQDNLASCEKACRRLEKILEECKSTTSNVPSSSSMSKRDRFRLHVERAAYPFKKGTLVTLSELVSGLQDNLNLAVQLLTSALMRQQQRQIQDVISRTSSIDLKTTKILTVVEQQETGTSSQAVFQSSSIRSRATHPIQPAMPEPSLLRDLCDKQQLMNSWLRRKRRVPGSQIEQISQYCTCRRMTRFGSQSHRSFGRWFFPASSCSTYSLHEESCPLYVDGQQASGFAGSFTFCNRFLGFSVQVMMTLTRGAGSFAISPVIRMQAVVSRDSPAFFYLHHAGIDRDANFEEIQAALLRMFHTGEASPTDRLEDGSTILHALCSSYIEAEIRRESKSLGDFKALVKSMIDAGVPYNERDIRGSTVSDRLIRYGRFNEVEGHLSPSDQKLGALEILLNSGGSLNSPVLENGGSWYCDASQVARYLLPRFLHEFEFMEIEIAILTRSEESLKRCLMPEDNQRFHDAFITGYFHLLHLSLGWPDGLVLLLESPLRQSADLIKDGPRFVHPVGDCFCWACYEGETECALILLGFLEFVELGHLFAAADLKDVSILIGIISALGKSRHDLQKLALEHLPDDVVRALSLPISGLLDTKAFDVHRESEDCNIDVPLHWKLTASVYSVVGGDIAIFERLYAAGFTELNQCGRNGITPLMKLLDHQRPSPDPYAPLKSVEWMVRWGASLYQVSGDGYASIFYLSTRIGMILRSWGKRYSQDKSLASLTTTQDLETIKCLCLLMPAGSRDGCSCACTSGNGGCTSFQQMLRAFIRVRYESFWESAFASLAAMIDELLNFPSKPLSADHGLDISHQLLRYLHSKPWK</sequence>
<gene>
    <name evidence="1" type="ORF">DSM5745_04406</name>
</gene>
<evidence type="ECO:0000313" key="1">
    <source>
        <dbReference type="EMBL" id="RDW84080.1"/>
    </source>
</evidence>
<dbReference type="GeneID" id="38114776"/>
<reference evidence="1 2" key="1">
    <citation type="journal article" date="2018" name="IMA Fungus">
        <title>IMA Genome-F 9: Draft genome sequence of Annulohypoxylon stygium, Aspergillus mulundensis, Berkeleyomyces basicola (syn. Thielaviopsis basicola), Ceratocystis smalleyi, two Cercospora beticola strains, Coleophoma cylindrospora, Fusarium fracticaudum, Phialophora cf. hyalina, and Morchella septimelata.</title>
        <authorList>
            <person name="Wingfield B.D."/>
            <person name="Bills G.F."/>
            <person name="Dong Y."/>
            <person name="Huang W."/>
            <person name="Nel W.J."/>
            <person name="Swalarsk-Parry B.S."/>
            <person name="Vaghefi N."/>
            <person name="Wilken P.M."/>
            <person name="An Z."/>
            <person name="de Beer Z.W."/>
            <person name="De Vos L."/>
            <person name="Chen L."/>
            <person name="Duong T.A."/>
            <person name="Gao Y."/>
            <person name="Hammerbacher A."/>
            <person name="Kikkert J.R."/>
            <person name="Li Y."/>
            <person name="Li H."/>
            <person name="Li K."/>
            <person name="Li Q."/>
            <person name="Liu X."/>
            <person name="Ma X."/>
            <person name="Naidoo K."/>
            <person name="Pethybridge S.J."/>
            <person name="Sun J."/>
            <person name="Steenkamp E.T."/>
            <person name="van der Nest M.A."/>
            <person name="van Wyk S."/>
            <person name="Wingfield M.J."/>
            <person name="Xiong C."/>
            <person name="Yue Q."/>
            <person name="Zhang X."/>
        </authorList>
    </citation>
    <scope>NUCLEOTIDE SEQUENCE [LARGE SCALE GENOMIC DNA]</scope>
    <source>
        <strain evidence="1 2">DSM 5745</strain>
    </source>
</reference>
<dbReference type="RefSeq" id="XP_026605418.1">
    <property type="nucleotide sequence ID" value="XM_026746422.1"/>
</dbReference>
<name>A0A3D8SCL2_9EURO</name>
<proteinExistence type="predicted"/>
<keyword evidence="2" id="KW-1185">Reference proteome</keyword>
<organism evidence="1 2">
    <name type="scientific">Aspergillus mulundensis</name>
    <dbReference type="NCBI Taxonomy" id="1810919"/>
    <lineage>
        <taxon>Eukaryota</taxon>
        <taxon>Fungi</taxon>
        <taxon>Dikarya</taxon>
        <taxon>Ascomycota</taxon>
        <taxon>Pezizomycotina</taxon>
        <taxon>Eurotiomycetes</taxon>
        <taxon>Eurotiomycetidae</taxon>
        <taxon>Eurotiales</taxon>
        <taxon>Aspergillaceae</taxon>
        <taxon>Aspergillus</taxon>
        <taxon>Aspergillus subgen. Nidulantes</taxon>
    </lineage>
</organism>
<dbReference type="STRING" id="1810919.A0A3D8SCL2"/>
<accession>A0A3D8SCL2</accession>